<evidence type="ECO:0000259" key="3">
    <source>
        <dbReference type="Pfam" id="PF22974"/>
    </source>
</evidence>
<reference evidence="4" key="1">
    <citation type="submission" date="2022-11" db="EMBL/GenBank/DDBJ databases">
        <authorList>
            <person name="Scott C."/>
            <person name="Bruce N."/>
        </authorList>
    </citation>
    <scope>NUCLEOTIDE SEQUENCE</scope>
</reference>
<feature type="compositionally biased region" description="Basic residues" evidence="1">
    <location>
        <begin position="34"/>
        <end position="49"/>
    </location>
</feature>
<gene>
    <name evidence="4" type="ORF">PPNO1_LOCUS7415</name>
</gene>
<keyword evidence="5" id="KW-1185">Reference proteome</keyword>
<proteinExistence type="predicted"/>
<comment type="caution">
    <text evidence="4">The sequence shown here is derived from an EMBL/GenBank/DDBJ whole genome shotgun (WGS) entry which is preliminary data.</text>
</comment>
<dbReference type="OrthoDB" id="160645at2759"/>
<accession>A0A9P1H8B0</accession>
<name>A0A9P1H8B0_9PEZI</name>
<dbReference type="InterPro" id="IPR054293">
    <property type="entry name" value="DUF7029"/>
</dbReference>
<protein>
    <recommendedName>
        <fullName evidence="3">DUF7029 domain-containing protein</fullName>
    </recommendedName>
</protein>
<evidence type="ECO:0000313" key="4">
    <source>
        <dbReference type="EMBL" id="CAI4217815.1"/>
    </source>
</evidence>
<organism evidence="4 5">
    <name type="scientific">Parascedosporium putredinis</name>
    <dbReference type="NCBI Taxonomy" id="1442378"/>
    <lineage>
        <taxon>Eukaryota</taxon>
        <taxon>Fungi</taxon>
        <taxon>Dikarya</taxon>
        <taxon>Ascomycota</taxon>
        <taxon>Pezizomycotina</taxon>
        <taxon>Sordariomycetes</taxon>
        <taxon>Hypocreomycetidae</taxon>
        <taxon>Microascales</taxon>
        <taxon>Microascaceae</taxon>
        <taxon>Parascedosporium</taxon>
    </lineage>
</organism>
<keyword evidence="2" id="KW-0732">Signal</keyword>
<dbReference type="EMBL" id="CALLCH030000017">
    <property type="protein sequence ID" value="CAI4217815.1"/>
    <property type="molecule type" value="Genomic_DNA"/>
</dbReference>
<dbReference type="AlphaFoldDB" id="A0A9P1H8B0"/>
<sequence>MKFLSCVSLLAALLASVEGRGRAGGDTTHEFRPATHKFKPCSRPKKLPGSRKPLIPKKEVHLAYDPVEEGGEGSIDMTLLMKEPAVVLEDVEDIIGTICGKGFIDVSFLSKDAFDEALADWIDNEALIFITNHLGNCDTELERGFFLASGLEPNAETLSIRANAAKKTLETIAADLEINFTSIPGATVDKRAVIDPSLSITISEGLDPNTVLYTDGTYFTLTANEAQFTATATFSGYLHYNFLLWRLEALYFDIDASFDASSPSRPTLSYDFVSVPGIVKLGPGLDFGIGCDLDVSAAVGVTTSAGTGTSGWEPQYRASANITERAEVGVDVYVDLTVELAFELLGGLVDLSAGITATPGFDNKFTVAASQGAGVESREAGEAVTKRDVAVVGLETRQEVACAETNAVHLVTDFTSR</sequence>
<dbReference type="Proteomes" id="UP000838763">
    <property type="component" value="Unassembled WGS sequence"/>
</dbReference>
<feature type="chain" id="PRO_5040396707" description="DUF7029 domain-containing protein" evidence="2">
    <location>
        <begin position="20"/>
        <end position="417"/>
    </location>
</feature>
<dbReference type="Pfam" id="PF22974">
    <property type="entry name" value="DUF7029"/>
    <property type="match status" value="1"/>
</dbReference>
<feature type="signal peptide" evidence="2">
    <location>
        <begin position="1"/>
        <end position="19"/>
    </location>
</feature>
<feature type="domain" description="DUF7029" evidence="3">
    <location>
        <begin position="81"/>
        <end position="176"/>
    </location>
</feature>
<feature type="region of interest" description="Disordered" evidence="1">
    <location>
        <begin position="21"/>
        <end position="52"/>
    </location>
</feature>
<evidence type="ECO:0000256" key="2">
    <source>
        <dbReference type="SAM" id="SignalP"/>
    </source>
</evidence>
<feature type="compositionally biased region" description="Basic and acidic residues" evidence="1">
    <location>
        <begin position="21"/>
        <end position="33"/>
    </location>
</feature>
<evidence type="ECO:0000256" key="1">
    <source>
        <dbReference type="SAM" id="MobiDB-lite"/>
    </source>
</evidence>
<evidence type="ECO:0000313" key="5">
    <source>
        <dbReference type="Proteomes" id="UP000838763"/>
    </source>
</evidence>